<feature type="transmembrane region" description="Helical" evidence="1">
    <location>
        <begin position="326"/>
        <end position="343"/>
    </location>
</feature>
<dbReference type="AlphaFoldDB" id="A0A4Y4DS09"/>
<feature type="transmembrane region" description="Helical" evidence="1">
    <location>
        <begin position="238"/>
        <end position="262"/>
    </location>
</feature>
<feature type="transmembrane region" description="Helical" evidence="1">
    <location>
        <begin position="638"/>
        <end position="658"/>
    </location>
</feature>
<comment type="caution">
    <text evidence="2">The sequence shown here is derived from an EMBL/GenBank/DDBJ whole genome shotgun (WGS) entry which is preliminary data.</text>
</comment>
<organism evidence="2 3">
    <name type="scientific">Glutamicibacter uratoxydans</name>
    <name type="common">Arthrobacter uratoxydans</name>
    <dbReference type="NCBI Taxonomy" id="43667"/>
    <lineage>
        <taxon>Bacteria</taxon>
        <taxon>Bacillati</taxon>
        <taxon>Actinomycetota</taxon>
        <taxon>Actinomycetes</taxon>
        <taxon>Micrococcales</taxon>
        <taxon>Micrococcaceae</taxon>
        <taxon>Glutamicibacter</taxon>
    </lineage>
</organism>
<dbReference type="Proteomes" id="UP000316612">
    <property type="component" value="Unassembled WGS sequence"/>
</dbReference>
<accession>A0A4Y4DS09</accession>
<feature type="transmembrane region" description="Helical" evidence="1">
    <location>
        <begin position="724"/>
        <end position="748"/>
    </location>
</feature>
<feature type="transmembrane region" description="Helical" evidence="1">
    <location>
        <begin position="188"/>
        <end position="207"/>
    </location>
</feature>
<proteinExistence type="predicted"/>
<feature type="transmembrane region" description="Helical" evidence="1">
    <location>
        <begin position="349"/>
        <end position="366"/>
    </location>
</feature>
<keyword evidence="3" id="KW-1185">Reference proteome</keyword>
<keyword evidence="1" id="KW-0472">Membrane</keyword>
<evidence type="ECO:0000313" key="2">
    <source>
        <dbReference type="EMBL" id="GED06694.1"/>
    </source>
</evidence>
<feature type="transmembrane region" description="Helical" evidence="1">
    <location>
        <begin position="282"/>
        <end position="305"/>
    </location>
</feature>
<feature type="transmembrane region" description="Helical" evidence="1">
    <location>
        <begin position="691"/>
        <end position="712"/>
    </location>
</feature>
<protein>
    <recommendedName>
        <fullName evidence="4">ABC3 transporter permease protein domain-containing protein</fullName>
    </recommendedName>
</protein>
<name>A0A4Y4DS09_GLUUR</name>
<keyword evidence="1" id="KW-1133">Transmembrane helix</keyword>
<evidence type="ECO:0008006" key="4">
    <source>
        <dbReference type="Google" id="ProtNLM"/>
    </source>
</evidence>
<dbReference type="EMBL" id="BJNY01000012">
    <property type="protein sequence ID" value="GED06694.1"/>
    <property type="molecule type" value="Genomic_DNA"/>
</dbReference>
<keyword evidence="1" id="KW-0812">Transmembrane</keyword>
<evidence type="ECO:0000256" key="1">
    <source>
        <dbReference type="SAM" id="Phobius"/>
    </source>
</evidence>
<gene>
    <name evidence="2" type="ORF">AUR04nite_22260</name>
</gene>
<reference evidence="2 3" key="1">
    <citation type="submission" date="2019-06" db="EMBL/GenBank/DDBJ databases">
        <title>Whole genome shotgun sequence of Glutamicibacter uratoxydans NBRC 15515.</title>
        <authorList>
            <person name="Hosoyama A."/>
            <person name="Uohara A."/>
            <person name="Ohji S."/>
            <person name="Ichikawa N."/>
        </authorList>
    </citation>
    <scope>NUCLEOTIDE SEQUENCE [LARGE SCALE GENOMIC DNA]</scope>
    <source>
        <strain evidence="2 3">NBRC 15515</strain>
    </source>
</reference>
<feature type="transmembrane region" description="Helical" evidence="1">
    <location>
        <begin position="398"/>
        <end position="419"/>
    </location>
</feature>
<evidence type="ECO:0000313" key="3">
    <source>
        <dbReference type="Proteomes" id="UP000316612"/>
    </source>
</evidence>
<sequence length="762" mass="80995">MGDPGTNTFIDDIRKADTTATVGLMAPDMPVIGLVDDGLTYYEAEWGGPMGESYVLDNGRWPTRPGEVLVIGNTARTPEIGRSLQLLGKAEATIVGTGRDKAYGGTFLLAAPGTWATMHPTNDASLTGVYGKVEVLLPTLDNLDDFKKSVTEAATAANYEMTSDAEFLMTENVVINLLPRPWIDRSPILFWVPSLVIIPFAAVLTFLSQHRRIVPAISNLVRNGAASRLSLSAPLTPIALWCFLGSGSGAMAGTAAGLGIAVAGAGTFAAPMPTIAIPTSGFTALAVGMVLGIVAGAWSIALRALPRTKKSSRQANISRSNKWATYRRIALIALLGMTIYWMLSSRTSWNILQTVCLAMGILLLAAPEVPRLLGDALPQHQLSTILTRNLIKKHSGQASVFFAVIAIGIGLTAGVVTSVNSAVAAEEAKLSITAPVGQLTLDNDGAPSYQVSPEVIEAAEKVPALAQQQPVQLWSTLLVTAKNQKPKGDESYVTSANDYGVTFAVEDVEDLERLFQRPLTDIEKATFTSGGLITVNPEALTDPDSISLKDSVNSNKTYGTIPAVIAEVEPAPWFVFTAGFVSRATAEQLSLPQLKASLVYTDLAEKDSQEVLRELTHAGINPEQAGVHYEHPPVIPDAALLGISSMLIIISVSIASLATRGQIAGMRKWIHTLSQHGVPSQWISRVLVRQILVLSVTAALVGTAAGVIPMVIGSYVVPQVPFELPWLLIILTALVLCGLCAIVSWLTVRAITQSSPVSHNRV</sequence>